<sequence>MATTNGHVPRSRTIEVPLQHEQVLEVVCEDLPANPIELTDIFSQESVGLLYYRLLAVSTHCWLHSSNQPVTDCATSWIERRFVLITSLPPRLEQLLMHMVMIAANASPQTQARNKLPLLILMATLNIQLAKMASDTNVKQTFMTEAVQLINDADRINNQYEPTFIIKGILYLQRGDLNEAFRSFTMTLEKIPSCIPALIGKGRIQFTRKQYRQALKTYQTALSYTTGNEYNVEIRLGIGLCYHQLGMSSEAKTAFKRCLQMNPSKSNPVSLILLAIMELNESKDRELGIVHQETSLKQGLQHMQMAHTANKKDPVVLNMLANHFFLTKEFAKSIKCATRAYNISRQNLVKAEAAYQVARAQHQMQQFEDAYKYYSEALQLNPDHILSQFGVGQLHLKRGEIDKAIQYFDKVYSTESRCIEALKVLGSLYALAGKKEKAMECLVKVLTEIKDDPMLLIEVAQLSEENDDKRALRAYEQATELYKRQSPADGEEDQVLPEVLNNMAAMYHMQDDLQNAELHYGLAVQECERLLGLTGTNNDMKQKIAGFELTISYNLGRLCEDKGDREKAIEIYKKIVDANPGYADAHLRLGAIEQGKGRVSDAIEHYKEVFDTNALNADAWTMIGQAQMSMNEKICKRSFEKVLKDCDKNDLYTHVALGNYHSNTAREMKGDDKRAARSEAYKLATGFFSQTLKRDPYNVYAANGIAITLAERGHVNEAKDIFNQVRESAVNNPSIWVNLAHVHVELGQFKQAAVMYENASKKYYDDKDANVLLCIAKMHFMIGKADKSPEEMLLALTYSEKAYSVDPNDKTILYDVALVHQTYAQLISDLPKDQRTTDQMKQAITGLESSKAHFQTLLDISPDVHVHYDRKIVEQRQRHGESLRTQIERKLTDQMDFEGEKKQRMEDARKKRDEEHQRKKVEEDERRDQAVKEREEMESERRRIMEKVREENALLASQDVGLSDEEQQQKQKKKRRKDLDDGIVDDEEMEENEAPRRRKRKEKDPSEKKEPKVRTEDLDEIDKPKRRVRTKQIIESEDEEDGSVSPQASRPTIADDDEDSQPDEDEE</sequence>
<evidence type="ECO:0000256" key="4">
    <source>
        <dbReference type="SAM" id="MobiDB-lite"/>
    </source>
</evidence>
<dbReference type="PANTHER" id="PTHR14027">
    <property type="entry name" value="RNA POLYMERASE-ASSOCIATED PROTEIN CTR9"/>
    <property type="match status" value="1"/>
</dbReference>
<dbReference type="PANTHER" id="PTHR14027:SF2">
    <property type="entry name" value="RNA POLYMERASE-ASSOCIATED PROTEIN CTR9 HOMOLOG"/>
    <property type="match status" value="1"/>
</dbReference>
<organism evidence="5 6">
    <name type="scientific">Umbelopsis vinacea</name>
    <dbReference type="NCBI Taxonomy" id="44442"/>
    <lineage>
        <taxon>Eukaryota</taxon>
        <taxon>Fungi</taxon>
        <taxon>Fungi incertae sedis</taxon>
        <taxon>Mucoromycota</taxon>
        <taxon>Mucoromycotina</taxon>
        <taxon>Umbelopsidomycetes</taxon>
        <taxon>Umbelopsidales</taxon>
        <taxon>Umbelopsidaceae</taxon>
        <taxon>Umbelopsis</taxon>
    </lineage>
</organism>
<dbReference type="Pfam" id="PF14559">
    <property type="entry name" value="TPR_19"/>
    <property type="match status" value="1"/>
</dbReference>
<evidence type="ECO:0000256" key="2">
    <source>
        <dbReference type="ARBA" id="ARBA00022803"/>
    </source>
</evidence>
<dbReference type="EMBL" id="JAEPRA010000003">
    <property type="protein sequence ID" value="KAG2187195.1"/>
    <property type="molecule type" value="Genomic_DNA"/>
</dbReference>
<dbReference type="OrthoDB" id="343875at2759"/>
<feature type="repeat" description="TPR" evidence="3">
    <location>
        <begin position="385"/>
        <end position="418"/>
    </location>
</feature>
<dbReference type="PROSITE" id="PS50293">
    <property type="entry name" value="TPR_REGION"/>
    <property type="match status" value="1"/>
</dbReference>
<dbReference type="GO" id="GO:0006368">
    <property type="term" value="P:transcription elongation by RNA polymerase II"/>
    <property type="evidence" value="ECO:0007669"/>
    <property type="project" value="TreeGrafter"/>
</dbReference>
<feature type="repeat" description="TPR" evidence="3">
    <location>
        <begin position="549"/>
        <end position="582"/>
    </location>
</feature>
<feature type="compositionally biased region" description="Acidic residues" evidence="4">
    <location>
        <begin position="981"/>
        <end position="992"/>
    </location>
</feature>
<gene>
    <name evidence="5" type="ORF">INT44_004867</name>
</gene>
<evidence type="ECO:0000313" key="6">
    <source>
        <dbReference type="Proteomes" id="UP000612746"/>
    </source>
</evidence>
<keyword evidence="6" id="KW-1185">Reference proteome</keyword>
<dbReference type="GO" id="GO:0006355">
    <property type="term" value="P:regulation of DNA-templated transcription"/>
    <property type="evidence" value="ECO:0007669"/>
    <property type="project" value="InterPro"/>
</dbReference>
<protein>
    <recommendedName>
        <fullName evidence="7">TPR-like protein</fullName>
    </recommendedName>
</protein>
<dbReference type="SUPFAM" id="SSF81901">
    <property type="entry name" value="HCP-like"/>
    <property type="match status" value="1"/>
</dbReference>
<dbReference type="Pfam" id="PF13181">
    <property type="entry name" value="TPR_8"/>
    <property type="match status" value="2"/>
</dbReference>
<feature type="compositionally biased region" description="Acidic residues" evidence="4">
    <location>
        <begin position="1054"/>
        <end position="1067"/>
    </location>
</feature>
<proteinExistence type="predicted"/>
<keyword evidence="2 3" id="KW-0802">TPR repeat</keyword>
<dbReference type="InterPro" id="IPR031101">
    <property type="entry name" value="Ctr9"/>
</dbReference>
<feature type="compositionally biased region" description="Basic and acidic residues" evidence="4">
    <location>
        <begin position="1002"/>
        <end position="1016"/>
    </location>
</feature>
<feature type="repeat" description="TPR" evidence="3">
    <location>
        <begin position="161"/>
        <end position="194"/>
    </location>
</feature>
<dbReference type="Gene3D" id="1.25.40.10">
    <property type="entry name" value="Tetratricopeptide repeat domain"/>
    <property type="match status" value="4"/>
</dbReference>
<feature type="repeat" description="TPR" evidence="3">
    <location>
        <begin position="351"/>
        <end position="384"/>
    </location>
</feature>
<comment type="caution">
    <text evidence="5">The sequence shown here is derived from an EMBL/GenBank/DDBJ whole genome shotgun (WGS) entry which is preliminary data.</text>
</comment>
<dbReference type="GO" id="GO:0016593">
    <property type="term" value="C:Cdc73/Paf1 complex"/>
    <property type="evidence" value="ECO:0007669"/>
    <property type="project" value="TreeGrafter"/>
</dbReference>
<dbReference type="SUPFAM" id="SSF48452">
    <property type="entry name" value="TPR-like"/>
    <property type="match status" value="2"/>
</dbReference>
<dbReference type="Pfam" id="PF13374">
    <property type="entry name" value="TPR_10"/>
    <property type="match status" value="1"/>
</dbReference>
<dbReference type="InterPro" id="IPR011990">
    <property type="entry name" value="TPR-like_helical_dom_sf"/>
</dbReference>
<dbReference type="SMART" id="SM00028">
    <property type="entry name" value="TPR"/>
    <property type="match status" value="12"/>
</dbReference>
<dbReference type="AlphaFoldDB" id="A0A8H7Q7X7"/>
<dbReference type="InterPro" id="IPR019734">
    <property type="entry name" value="TPR_rpt"/>
</dbReference>
<dbReference type="GO" id="GO:0000993">
    <property type="term" value="F:RNA polymerase II complex binding"/>
    <property type="evidence" value="ECO:0007669"/>
    <property type="project" value="TreeGrafter"/>
</dbReference>
<name>A0A8H7Q7X7_9FUNG</name>
<evidence type="ECO:0000256" key="1">
    <source>
        <dbReference type="ARBA" id="ARBA00022737"/>
    </source>
</evidence>
<dbReference type="Proteomes" id="UP000612746">
    <property type="component" value="Unassembled WGS sequence"/>
</dbReference>
<keyword evidence="1" id="KW-0677">Repeat</keyword>
<feature type="repeat" description="TPR" evidence="3">
    <location>
        <begin position="232"/>
        <end position="265"/>
    </location>
</feature>
<evidence type="ECO:0000256" key="3">
    <source>
        <dbReference type="PROSITE-ProRule" id="PRU00339"/>
    </source>
</evidence>
<accession>A0A8H7Q7X7</accession>
<dbReference type="Pfam" id="PF13432">
    <property type="entry name" value="TPR_16"/>
    <property type="match status" value="1"/>
</dbReference>
<dbReference type="PROSITE" id="PS50005">
    <property type="entry name" value="TPR"/>
    <property type="match status" value="5"/>
</dbReference>
<evidence type="ECO:0000313" key="5">
    <source>
        <dbReference type="EMBL" id="KAG2187195.1"/>
    </source>
</evidence>
<evidence type="ECO:0008006" key="7">
    <source>
        <dbReference type="Google" id="ProtNLM"/>
    </source>
</evidence>
<reference evidence="5" key="1">
    <citation type="submission" date="2020-12" db="EMBL/GenBank/DDBJ databases">
        <title>Metabolic potential, ecology and presence of endohyphal bacteria is reflected in genomic diversity of Mucoromycotina.</title>
        <authorList>
            <person name="Muszewska A."/>
            <person name="Okrasinska A."/>
            <person name="Steczkiewicz K."/>
            <person name="Drgas O."/>
            <person name="Orlowska M."/>
            <person name="Perlinska-Lenart U."/>
            <person name="Aleksandrzak-Piekarczyk T."/>
            <person name="Szatraj K."/>
            <person name="Zielenkiewicz U."/>
            <person name="Pilsyk S."/>
            <person name="Malc E."/>
            <person name="Mieczkowski P."/>
            <person name="Kruszewska J.S."/>
            <person name="Biernat P."/>
            <person name="Pawlowska J."/>
        </authorList>
    </citation>
    <scope>NUCLEOTIDE SEQUENCE</scope>
    <source>
        <strain evidence="5">WA0000051536</strain>
    </source>
</reference>
<feature type="region of interest" description="Disordered" evidence="4">
    <location>
        <begin position="875"/>
        <end position="1067"/>
    </location>
</feature>
<feature type="compositionally biased region" description="Basic and acidic residues" evidence="4">
    <location>
        <begin position="875"/>
        <end position="952"/>
    </location>
</feature>